<evidence type="ECO:0000256" key="2">
    <source>
        <dbReference type="ARBA" id="ARBA00023125"/>
    </source>
</evidence>
<evidence type="ECO:0000256" key="1">
    <source>
        <dbReference type="ARBA" id="ARBA00023015"/>
    </source>
</evidence>
<dbReference type="InterPro" id="IPR011075">
    <property type="entry name" value="TetR_C"/>
</dbReference>
<dbReference type="Proteomes" id="UP000297535">
    <property type="component" value="Unassembled WGS sequence"/>
</dbReference>
<keyword evidence="1" id="KW-0805">Transcription regulation</keyword>
<sequence>MVSFPSGGPGLGRGPGVVLGPVRRSRGDRPVCLLHGSCQPRAGAISRGIGTAPRSGCLVRRRTLLQNRSVLPAQRAHRLCGSDRVGRTRRGRNGESGVTAQAQPLPAVLPGEDPVRGEASARSDAPPRERLLRAATELFCRHGIHAVGVDAVVAAAGTAKATLYKLFGSKERLVETVLEAEGQAWRDWFLGGLEAGEASPRERLDRIFPLLAEWFRDERFYGCPFINAVGEHDKRDDRVRNLTLAHKRQVAARLRALLAEAGAPDPDALVHEVGLLIDGAIVTALVTRDPEVGAVGARALASLLDNALPGAAPRRRKRA</sequence>
<dbReference type="AlphaFoldDB" id="A0A4Z0NVH8"/>
<accession>A0A4Z0NVH8</accession>
<evidence type="ECO:0000256" key="3">
    <source>
        <dbReference type="ARBA" id="ARBA00023163"/>
    </source>
</evidence>
<dbReference type="InterPro" id="IPR001647">
    <property type="entry name" value="HTH_TetR"/>
</dbReference>
<feature type="DNA-binding region" description="H-T-H motif" evidence="4">
    <location>
        <begin position="148"/>
        <end position="167"/>
    </location>
</feature>
<organism evidence="7 8">
    <name type="scientific">Methylobacterium nonmethylotrophicum</name>
    <dbReference type="NCBI Taxonomy" id="1141884"/>
    <lineage>
        <taxon>Bacteria</taxon>
        <taxon>Pseudomonadati</taxon>
        <taxon>Pseudomonadota</taxon>
        <taxon>Alphaproteobacteria</taxon>
        <taxon>Hyphomicrobiales</taxon>
        <taxon>Methylobacteriaceae</taxon>
        <taxon>Methylobacterium</taxon>
    </lineage>
</organism>
<dbReference type="Pfam" id="PF16925">
    <property type="entry name" value="TetR_C_13"/>
    <property type="match status" value="1"/>
</dbReference>
<feature type="compositionally biased region" description="Gly residues" evidence="5">
    <location>
        <begin position="7"/>
        <end position="17"/>
    </location>
</feature>
<dbReference type="PROSITE" id="PS50977">
    <property type="entry name" value="HTH_TETR_2"/>
    <property type="match status" value="1"/>
</dbReference>
<gene>
    <name evidence="7" type="ORF">EU555_03340</name>
</gene>
<reference evidence="7 8" key="1">
    <citation type="submission" date="2019-04" db="EMBL/GenBank/DDBJ databases">
        <authorList>
            <person name="Feng G."/>
            <person name="Zhu H."/>
        </authorList>
    </citation>
    <scope>NUCLEOTIDE SEQUENCE [LARGE SCALE GENOMIC DNA]</scope>
    <source>
        <strain evidence="7 8">6HR-1</strain>
    </source>
</reference>
<dbReference type="EMBL" id="SRLB01000002">
    <property type="protein sequence ID" value="TGE01721.1"/>
    <property type="molecule type" value="Genomic_DNA"/>
</dbReference>
<evidence type="ECO:0000259" key="6">
    <source>
        <dbReference type="PROSITE" id="PS50977"/>
    </source>
</evidence>
<dbReference type="GO" id="GO:0003677">
    <property type="term" value="F:DNA binding"/>
    <property type="evidence" value="ECO:0007669"/>
    <property type="project" value="UniProtKB-UniRule"/>
</dbReference>
<protein>
    <submittedName>
        <fullName evidence="7">TetR/AcrR family transcriptional regulator</fullName>
    </submittedName>
</protein>
<dbReference type="Pfam" id="PF00440">
    <property type="entry name" value="TetR_N"/>
    <property type="match status" value="1"/>
</dbReference>
<comment type="caution">
    <text evidence="7">The sequence shown here is derived from an EMBL/GenBank/DDBJ whole genome shotgun (WGS) entry which is preliminary data.</text>
</comment>
<dbReference type="SUPFAM" id="SSF46689">
    <property type="entry name" value="Homeodomain-like"/>
    <property type="match status" value="1"/>
</dbReference>
<evidence type="ECO:0000313" key="7">
    <source>
        <dbReference type="EMBL" id="TGE01721.1"/>
    </source>
</evidence>
<feature type="compositionally biased region" description="Basic and acidic residues" evidence="5">
    <location>
        <begin position="113"/>
        <end position="126"/>
    </location>
</feature>
<name>A0A4Z0NVH8_9HYPH</name>
<feature type="region of interest" description="Disordered" evidence="5">
    <location>
        <begin position="1"/>
        <end position="22"/>
    </location>
</feature>
<feature type="region of interest" description="Disordered" evidence="5">
    <location>
        <begin position="84"/>
        <end position="126"/>
    </location>
</feature>
<proteinExistence type="predicted"/>
<feature type="domain" description="HTH tetR-type" evidence="6">
    <location>
        <begin position="125"/>
        <end position="185"/>
    </location>
</feature>
<dbReference type="OrthoDB" id="9787680at2"/>
<keyword evidence="3" id="KW-0804">Transcription</keyword>
<dbReference type="Gene3D" id="1.10.357.10">
    <property type="entry name" value="Tetracycline Repressor, domain 2"/>
    <property type="match status" value="1"/>
</dbReference>
<dbReference type="InterPro" id="IPR009057">
    <property type="entry name" value="Homeodomain-like_sf"/>
</dbReference>
<dbReference type="PANTHER" id="PTHR47506">
    <property type="entry name" value="TRANSCRIPTIONAL REGULATORY PROTEIN"/>
    <property type="match status" value="1"/>
</dbReference>
<evidence type="ECO:0000313" key="8">
    <source>
        <dbReference type="Proteomes" id="UP000297535"/>
    </source>
</evidence>
<dbReference type="PRINTS" id="PR00455">
    <property type="entry name" value="HTHTETR"/>
</dbReference>
<keyword evidence="8" id="KW-1185">Reference proteome</keyword>
<dbReference type="InterPro" id="IPR036271">
    <property type="entry name" value="Tet_transcr_reg_TetR-rel_C_sf"/>
</dbReference>
<dbReference type="SUPFAM" id="SSF48498">
    <property type="entry name" value="Tetracyclin repressor-like, C-terminal domain"/>
    <property type="match status" value="1"/>
</dbReference>
<evidence type="ECO:0000256" key="5">
    <source>
        <dbReference type="SAM" id="MobiDB-lite"/>
    </source>
</evidence>
<dbReference type="PANTHER" id="PTHR47506:SF1">
    <property type="entry name" value="HTH-TYPE TRANSCRIPTIONAL REGULATOR YJDC"/>
    <property type="match status" value="1"/>
</dbReference>
<keyword evidence="2 4" id="KW-0238">DNA-binding</keyword>
<evidence type="ECO:0000256" key="4">
    <source>
        <dbReference type="PROSITE-ProRule" id="PRU00335"/>
    </source>
</evidence>